<gene>
    <name evidence="7" type="ORF">COT25_03875</name>
</gene>
<dbReference type="InterPro" id="IPR005846">
    <property type="entry name" value="A-D-PHexomutase_a/b/a-III"/>
</dbReference>
<dbReference type="PRINTS" id="PR00509">
    <property type="entry name" value="PGMPMM"/>
</dbReference>
<dbReference type="AlphaFoldDB" id="A0A2H0YS73"/>
<reference evidence="8" key="1">
    <citation type="submission" date="2017-09" db="EMBL/GenBank/DDBJ databases">
        <title>Depth-based differentiation of microbial function through sediment-hosted aquifers and enrichment of novel symbionts in the deep terrestrial subsurface.</title>
        <authorList>
            <person name="Probst A.J."/>
            <person name="Ladd B."/>
            <person name="Jarett J.K."/>
            <person name="Geller-Mcgrath D.E."/>
            <person name="Sieber C.M.K."/>
            <person name="Emerson J.B."/>
            <person name="Anantharaman K."/>
            <person name="Thomas B.C."/>
            <person name="Malmstrom R."/>
            <person name="Stieglmeier M."/>
            <person name="Klingl A."/>
            <person name="Woyke T."/>
            <person name="Ryan C.M."/>
            <person name="Banfield J.F."/>
        </authorList>
    </citation>
    <scope>NUCLEOTIDE SEQUENCE [LARGE SCALE GENOMIC DNA]</scope>
</reference>
<name>A0A2H0YS73_9BACT</name>
<dbReference type="InterPro" id="IPR005841">
    <property type="entry name" value="Alpha-D-phosphohexomutase_SF"/>
</dbReference>
<organism evidence="7 8">
    <name type="scientific">Candidatus Kerfeldbacteria bacterium CG08_land_8_20_14_0_20_42_7</name>
    <dbReference type="NCBI Taxonomy" id="2014245"/>
    <lineage>
        <taxon>Bacteria</taxon>
        <taxon>Candidatus Kerfeldiibacteriota</taxon>
    </lineage>
</organism>
<dbReference type="Gene3D" id="3.40.120.10">
    <property type="entry name" value="Alpha-D-Glucose-1,6-Bisphosphate, subunit A, domain 3"/>
    <property type="match status" value="3"/>
</dbReference>
<dbReference type="InterPro" id="IPR050060">
    <property type="entry name" value="Phosphoglucosamine_mutase"/>
</dbReference>
<dbReference type="GO" id="GO:0004615">
    <property type="term" value="F:phosphomannomutase activity"/>
    <property type="evidence" value="ECO:0007669"/>
    <property type="project" value="TreeGrafter"/>
</dbReference>
<evidence type="ECO:0000256" key="3">
    <source>
        <dbReference type="ARBA" id="ARBA00022553"/>
    </source>
</evidence>
<evidence type="ECO:0008006" key="9">
    <source>
        <dbReference type="Google" id="ProtNLM"/>
    </source>
</evidence>
<dbReference type="Gene3D" id="3.30.310.50">
    <property type="entry name" value="Alpha-D-phosphohexomutase, C-terminal domain"/>
    <property type="match status" value="1"/>
</dbReference>
<evidence type="ECO:0000259" key="4">
    <source>
        <dbReference type="Pfam" id="PF02878"/>
    </source>
</evidence>
<dbReference type="Pfam" id="PF02880">
    <property type="entry name" value="PGM_PMM_III"/>
    <property type="match status" value="1"/>
</dbReference>
<dbReference type="Pfam" id="PF02878">
    <property type="entry name" value="PGM_PMM_I"/>
    <property type="match status" value="1"/>
</dbReference>
<evidence type="ECO:0000256" key="1">
    <source>
        <dbReference type="ARBA" id="ARBA00001946"/>
    </source>
</evidence>
<comment type="cofactor">
    <cofactor evidence="1">
        <name>Mg(2+)</name>
        <dbReference type="ChEBI" id="CHEBI:18420"/>
    </cofactor>
</comment>
<evidence type="ECO:0000313" key="7">
    <source>
        <dbReference type="EMBL" id="PIS41300.1"/>
    </source>
</evidence>
<comment type="similarity">
    <text evidence="2">Belongs to the phosphohexose mutase family.</text>
</comment>
<feature type="domain" description="Alpha-D-phosphohexomutase alpha/beta/alpha" evidence="4">
    <location>
        <begin position="7"/>
        <end position="129"/>
    </location>
</feature>
<dbReference type="PANTHER" id="PTHR42946">
    <property type="entry name" value="PHOSPHOHEXOSE MUTASE"/>
    <property type="match status" value="1"/>
</dbReference>
<dbReference type="SUPFAM" id="SSF53738">
    <property type="entry name" value="Phosphoglucomutase, first 3 domains"/>
    <property type="match status" value="3"/>
</dbReference>
<evidence type="ECO:0000256" key="2">
    <source>
        <dbReference type="ARBA" id="ARBA00010231"/>
    </source>
</evidence>
<dbReference type="PANTHER" id="PTHR42946:SF1">
    <property type="entry name" value="PHOSPHOGLUCOMUTASE (ALPHA-D-GLUCOSE-1,6-BISPHOSPHATE-DEPENDENT)"/>
    <property type="match status" value="1"/>
</dbReference>
<keyword evidence="3" id="KW-0597">Phosphoprotein</keyword>
<dbReference type="InterPro" id="IPR005845">
    <property type="entry name" value="A-D-PHexomutase_a/b/a-II"/>
</dbReference>
<feature type="domain" description="Alpha-D-phosphohexomutase alpha/beta/alpha" evidence="5">
    <location>
        <begin position="156"/>
        <end position="252"/>
    </location>
</feature>
<proteinExistence type="inferred from homology"/>
<comment type="caution">
    <text evidence="7">The sequence shown here is derived from an EMBL/GenBank/DDBJ whole genome shotgun (WGS) entry which is preliminary data.</text>
</comment>
<dbReference type="Proteomes" id="UP000228711">
    <property type="component" value="Unassembled WGS sequence"/>
</dbReference>
<protein>
    <recommendedName>
        <fullName evidence="9">Phosphoglucosamine mutase</fullName>
    </recommendedName>
</protein>
<dbReference type="EMBL" id="PEXV01000127">
    <property type="protein sequence ID" value="PIS41300.1"/>
    <property type="molecule type" value="Genomic_DNA"/>
</dbReference>
<evidence type="ECO:0000313" key="8">
    <source>
        <dbReference type="Proteomes" id="UP000228711"/>
    </source>
</evidence>
<dbReference type="InterPro" id="IPR005844">
    <property type="entry name" value="A-D-PHexomutase_a/b/a-I"/>
</dbReference>
<dbReference type="InterPro" id="IPR016055">
    <property type="entry name" value="A-D-PHexomutase_a/b/a-I/II/III"/>
</dbReference>
<evidence type="ECO:0000259" key="6">
    <source>
        <dbReference type="Pfam" id="PF02880"/>
    </source>
</evidence>
<sequence length="472" mass="52166">MLVESLSGVRGIYKQDLTEDVVRRYAYVFAQRILAQKENGIAIGYDTRPSSEILAKWMVEEFLRAGLTDVYDCKVASTAAMHLTPDVFKTGGAVMITASHNGPEWNGLKFMRTDGALLHPEEAEQLMNDSRKVVLGTDLIDVDSVLDVSRRLRQEYVMLLLRTIGDEAKGELTKRQLHIFVDANGGAAIPYLKDFFDHLNIQITFKGAEEGKFWRTIEPKAESLAPIVDMLDIGKEDFAIAFDCDADRMEFVMPKTSAFTERGTPFVSGQYVLGLVVKAVLSTVPQPNKVIVVTNNATSNLVKEVVDSHKAKLEEVDVGEINVVKRMQEVESPVGGEGSSAGGIIPPMAGRDGLMTLAVILRYLAESKKTMDEALLDLPRYTTIAGKVSVDPLKALAVREKLIKAMKKECEHVLVFGDDGGVKCIPGPRQFVTFRMSKTEAGVYRVIADAKEKEEAEELFERGKEMLQKLSA</sequence>
<dbReference type="Pfam" id="PF02879">
    <property type="entry name" value="PGM_PMM_II"/>
    <property type="match status" value="1"/>
</dbReference>
<feature type="domain" description="Alpha-D-phosphohexomutase alpha/beta/alpha" evidence="6">
    <location>
        <begin position="269"/>
        <end position="378"/>
    </location>
</feature>
<dbReference type="GO" id="GO:0005975">
    <property type="term" value="P:carbohydrate metabolic process"/>
    <property type="evidence" value="ECO:0007669"/>
    <property type="project" value="InterPro"/>
</dbReference>
<evidence type="ECO:0000259" key="5">
    <source>
        <dbReference type="Pfam" id="PF02879"/>
    </source>
</evidence>
<accession>A0A2H0YS73</accession>